<dbReference type="Gene3D" id="1.20.5.4130">
    <property type="match status" value="1"/>
</dbReference>
<evidence type="ECO:0000256" key="3">
    <source>
        <dbReference type="ARBA" id="ARBA00022821"/>
    </source>
</evidence>
<dbReference type="PANTHER" id="PTHR19338">
    <property type="entry name" value="TRANSLOCASE OF INNER MITOCHONDRIAL MEMBRANE 13 HOMOLOG"/>
    <property type="match status" value="1"/>
</dbReference>
<keyword evidence="6" id="KW-1185">Reference proteome</keyword>
<keyword evidence="1" id="KW-0677">Repeat</keyword>
<reference evidence="5 6" key="3">
    <citation type="journal article" date="2010" name="BMC Genomics">
        <title>Transcriptome sequencing and comparative analysis of cucumber flowers with different sex types.</title>
        <authorList>
            <person name="Guo S."/>
            <person name="Zheng Y."/>
            <person name="Joung J.G."/>
            <person name="Liu S."/>
            <person name="Zhang Z."/>
            <person name="Crasta O.R."/>
            <person name="Sobral B.W."/>
            <person name="Xu Y."/>
            <person name="Huang S."/>
            <person name="Fei Z."/>
        </authorList>
    </citation>
    <scope>NUCLEOTIDE SEQUENCE [LARGE SCALE GENOMIC DNA]</scope>
    <source>
        <strain evidence="6">cv. 9930</strain>
    </source>
</reference>
<dbReference type="Proteomes" id="UP000029981">
    <property type="component" value="Chromosome 3"/>
</dbReference>
<dbReference type="EMBL" id="CM002924">
    <property type="protein sequence ID" value="KGN57531.1"/>
    <property type="molecule type" value="Genomic_DNA"/>
</dbReference>
<dbReference type="GO" id="GO:0006952">
    <property type="term" value="P:defense response"/>
    <property type="evidence" value="ECO:0007669"/>
    <property type="project" value="UniProtKB-KW"/>
</dbReference>
<dbReference type="STRING" id="3659.A0A0A0LBY4"/>
<keyword evidence="2" id="KW-0547">Nucleotide-binding</keyword>
<evidence type="ECO:0000313" key="6">
    <source>
        <dbReference type="Proteomes" id="UP000029981"/>
    </source>
</evidence>
<proteinExistence type="predicted"/>
<dbReference type="AlphaFoldDB" id="A0A0A0LBY4"/>
<protein>
    <recommendedName>
        <fullName evidence="4">Disease resistance N-terminal domain-containing protein</fullName>
    </recommendedName>
</protein>
<dbReference type="InterPro" id="IPR041118">
    <property type="entry name" value="Rx_N"/>
</dbReference>
<dbReference type="OMA" id="WRVNCEL"/>
<dbReference type="Gramene" id="KGN57531">
    <property type="protein sequence ID" value="KGN57531"/>
    <property type="gene ID" value="Csa_3G206330"/>
</dbReference>
<name>A0A0A0LBY4_CUCSA</name>
<dbReference type="CDD" id="cd14798">
    <property type="entry name" value="RX-CC_like"/>
    <property type="match status" value="1"/>
</dbReference>
<evidence type="ECO:0000259" key="4">
    <source>
        <dbReference type="Pfam" id="PF18052"/>
    </source>
</evidence>
<dbReference type="Pfam" id="PF18052">
    <property type="entry name" value="Rx_N"/>
    <property type="match status" value="1"/>
</dbReference>
<reference evidence="5 6" key="1">
    <citation type="journal article" date="2009" name="Nat. Genet.">
        <title>The genome of the cucumber, Cucumis sativus L.</title>
        <authorList>
            <person name="Huang S."/>
            <person name="Li R."/>
            <person name="Zhang Z."/>
            <person name="Li L."/>
            <person name="Gu X."/>
            <person name="Fan W."/>
            <person name="Lucas W.J."/>
            <person name="Wang X."/>
            <person name="Xie B."/>
            <person name="Ni P."/>
            <person name="Ren Y."/>
            <person name="Zhu H."/>
            <person name="Li J."/>
            <person name="Lin K."/>
            <person name="Jin W."/>
            <person name="Fei Z."/>
            <person name="Li G."/>
            <person name="Staub J."/>
            <person name="Kilian A."/>
            <person name="van der Vossen E.A."/>
            <person name="Wu Y."/>
            <person name="Guo J."/>
            <person name="He J."/>
            <person name="Jia Z."/>
            <person name="Ren Y."/>
            <person name="Tian G."/>
            <person name="Lu Y."/>
            <person name="Ruan J."/>
            <person name="Qian W."/>
            <person name="Wang M."/>
            <person name="Huang Q."/>
            <person name="Li B."/>
            <person name="Xuan Z."/>
            <person name="Cao J."/>
            <person name="Asan"/>
            <person name="Wu Z."/>
            <person name="Zhang J."/>
            <person name="Cai Q."/>
            <person name="Bai Y."/>
            <person name="Zhao B."/>
            <person name="Han Y."/>
            <person name="Li Y."/>
            <person name="Li X."/>
            <person name="Wang S."/>
            <person name="Shi Q."/>
            <person name="Liu S."/>
            <person name="Cho W.K."/>
            <person name="Kim J.Y."/>
            <person name="Xu Y."/>
            <person name="Heller-Uszynska K."/>
            <person name="Miao H."/>
            <person name="Cheng Z."/>
            <person name="Zhang S."/>
            <person name="Wu J."/>
            <person name="Yang Y."/>
            <person name="Kang H."/>
            <person name="Li M."/>
            <person name="Liang H."/>
            <person name="Ren X."/>
            <person name="Shi Z."/>
            <person name="Wen M."/>
            <person name="Jian M."/>
            <person name="Yang H."/>
            <person name="Zhang G."/>
            <person name="Yang Z."/>
            <person name="Chen R."/>
            <person name="Liu S."/>
            <person name="Li J."/>
            <person name="Ma L."/>
            <person name="Liu H."/>
            <person name="Zhou Y."/>
            <person name="Zhao J."/>
            <person name="Fang X."/>
            <person name="Li G."/>
            <person name="Fang L."/>
            <person name="Li Y."/>
            <person name="Liu D."/>
            <person name="Zheng H."/>
            <person name="Zhang Y."/>
            <person name="Qin N."/>
            <person name="Li Z."/>
            <person name="Yang G."/>
            <person name="Yang S."/>
            <person name="Bolund L."/>
            <person name="Kristiansen K."/>
            <person name="Zheng H."/>
            <person name="Li S."/>
            <person name="Zhang X."/>
            <person name="Yang H."/>
            <person name="Wang J."/>
            <person name="Sun R."/>
            <person name="Zhang B."/>
            <person name="Jiang S."/>
            <person name="Wang J."/>
            <person name="Du Y."/>
            <person name="Li S."/>
        </authorList>
    </citation>
    <scope>NUCLEOTIDE SEQUENCE [LARGE SCALE GENOMIC DNA]</scope>
    <source>
        <strain evidence="6">cv. 9930</strain>
    </source>
</reference>
<dbReference type="PANTHER" id="PTHR19338:SF59">
    <property type="entry name" value="OS10G0162832 PROTEIN"/>
    <property type="match status" value="1"/>
</dbReference>
<keyword evidence="3" id="KW-0611">Plant defense</keyword>
<reference evidence="5 6" key="4">
    <citation type="journal article" date="2011" name="BMC Genomics">
        <title>RNA-Seq improves annotation of protein-coding genes in the cucumber genome.</title>
        <authorList>
            <person name="Li Z."/>
            <person name="Zhang Z."/>
            <person name="Yan P."/>
            <person name="Huang S."/>
            <person name="Fei Z."/>
            <person name="Lin K."/>
        </authorList>
    </citation>
    <scope>NUCLEOTIDE SEQUENCE [LARGE SCALE GENOMIC DNA]</scope>
    <source>
        <strain evidence="6">cv. 9930</strain>
    </source>
</reference>
<gene>
    <name evidence="5" type="ORF">Csa_3G206330</name>
</gene>
<dbReference type="InterPro" id="IPR038005">
    <property type="entry name" value="RX-like_CC"/>
</dbReference>
<feature type="domain" description="Disease resistance N-terminal" evidence="4">
    <location>
        <begin position="16"/>
        <end position="99"/>
    </location>
</feature>
<dbReference type="GO" id="GO:0000166">
    <property type="term" value="F:nucleotide binding"/>
    <property type="evidence" value="ECO:0007669"/>
    <property type="project" value="UniProtKB-KW"/>
</dbReference>
<evidence type="ECO:0000313" key="5">
    <source>
        <dbReference type="EMBL" id="KGN57531.1"/>
    </source>
</evidence>
<accession>A0A0A0LBY4</accession>
<organism evidence="5 6">
    <name type="scientific">Cucumis sativus</name>
    <name type="common">Cucumber</name>
    <dbReference type="NCBI Taxonomy" id="3659"/>
    <lineage>
        <taxon>Eukaryota</taxon>
        <taxon>Viridiplantae</taxon>
        <taxon>Streptophyta</taxon>
        <taxon>Embryophyta</taxon>
        <taxon>Tracheophyta</taxon>
        <taxon>Spermatophyta</taxon>
        <taxon>Magnoliopsida</taxon>
        <taxon>eudicotyledons</taxon>
        <taxon>Gunneridae</taxon>
        <taxon>Pentapetalae</taxon>
        <taxon>rosids</taxon>
        <taxon>fabids</taxon>
        <taxon>Cucurbitales</taxon>
        <taxon>Cucurbitaceae</taxon>
        <taxon>Benincaseae</taxon>
        <taxon>Cucumis</taxon>
    </lineage>
</organism>
<sequence length="183" mass="21555">MAEAILYIVTAHIIFKLGSFALQELGSLWRVNCELHKLKDSLSAIQVVLHDAEEQQSKNNQVKDWVLKLEDVLYEIDDLIDKFSYQTLRRQVMAKHQRYRKRVRILFSKFKSNWEIGFKIKEIRPGLLAINEDKNQFSFTKHVIERRDDDEGLRKSWETHSFEVIEDIAIASIIFLAIYATKS</sequence>
<evidence type="ECO:0000256" key="2">
    <source>
        <dbReference type="ARBA" id="ARBA00022741"/>
    </source>
</evidence>
<reference evidence="5 6" key="2">
    <citation type="journal article" date="2009" name="PLoS ONE">
        <title>An integrated genetic and cytogenetic map of the cucumber genome.</title>
        <authorList>
            <person name="Ren Y."/>
            <person name="Zhang Z."/>
            <person name="Liu J."/>
            <person name="Staub J.E."/>
            <person name="Han Y."/>
            <person name="Cheng Z."/>
            <person name="Li X."/>
            <person name="Lu J."/>
            <person name="Miao H."/>
            <person name="Kang H."/>
            <person name="Xie B."/>
            <person name="Gu X."/>
            <person name="Wang X."/>
            <person name="Du Y."/>
            <person name="Jin W."/>
            <person name="Huang S."/>
        </authorList>
    </citation>
    <scope>NUCLEOTIDE SEQUENCE [LARGE SCALE GENOMIC DNA]</scope>
    <source>
        <strain evidence="6">cv. 9930</strain>
    </source>
</reference>
<evidence type="ECO:0000256" key="1">
    <source>
        <dbReference type="ARBA" id="ARBA00022737"/>
    </source>
</evidence>